<dbReference type="Proteomes" id="UP000648663">
    <property type="component" value="Unassembled WGS sequence"/>
</dbReference>
<evidence type="ECO:0000313" key="3">
    <source>
        <dbReference type="Proteomes" id="UP000648663"/>
    </source>
</evidence>
<gene>
    <name evidence="2" type="ORF">GCM10011589_13150</name>
</gene>
<feature type="compositionally biased region" description="Basic residues" evidence="1">
    <location>
        <begin position="51"/>
        <end position="63"/>
    </location>
</feature>
<organism evidence="2 3">
    <name type="scientific">Modestobacter marinus</name>
    <dbReference type="NCBI Taxonomy" id="477641"/>
    <lineage>
        <taxon>Bacteria</taxon>
        <taxon>Bacillati</taxon>
        <taxon>Actinomycetota</taxon>
        <taxon>Actinomycetes</taxon>
        <taxon>Geodermatophilales</taxon>
        <taxon>Geodermatophilaceae</taxon>
        <taxon>Modestobacter</taxon>
    </lineage>
</organism>
<sequence length="63" mass="6523">MRVFRSSMGAPATGGPAAVEVAVPAAVDAATGSMRVLQVRAGRASDADRPRLRRRSQGACARK</sequence>
<name>A0ABQ2FVH3_9ACTN</name>
<protein>
    <submittedName>
        <fullName evidence="2">Uncharacterized protein</fullName>
    </submittedName>
</protein>
<feature type="region of interest" description="Disordered" evidence="1">
    <location>
        <begin position="40"/>
        <end position="63"/>
    </location>
</feature>
<dbReference type="EMBL" id="BMMI01000002">
    <property type="protein sequence ID" value="GGL58460.1"/>
    <property type="molecule type" value="Genomic_DNA"/>
</dbReference>
<keyword evidence="3" id="KW-1185">Reference proteome</keyword>
<comment type="caution">
    <text evidence="2">The sequence shown here is derived from an EMBL/GenBank/DDBJ whole genome shotgun (WGS) entry which is preliminary data.</text>
</comment>
<accession>A0ABQ2FVH3</accession>
<evidence type="ECO:0000313" key="2">
    <source>
        <dbReference type="EMBL" id="GGL58460.1"/>
    </source>
</evidence>
<proteinExistence type="predicted"/>
<evidence type="ECO:0000256" key="1">
    <source>
        <dbReference type="SAM" id="MobiDB-lite"/>
    </source>
</evidence>
<reference evidence="3" key="1">
    <citation type="journal article" date="2019" name="Int. J. Syst. Evol. Microbiol.">
        <title>The Global Catalogue of Microorganisms (GCM) 10K type strain sequencing project: providing services to taxonomists for standard genome sequencing and annotation.</title>
        <authorList>
            <consortium name="The Broad Institute Genomics Platform"/>
            <consortium name="The Broad Institute Genome Sequencing Center for Infectious Disease"/>
            <person name="Wu L."/>
            <person name="Ma J."/>
        </authorList>
    </citation>
    <scope>NUCLEOTIDE SEQUENCE [LARGE SCALE GENOMIC DNA]</scope>
    <source>
        <strain evidence="3">CGMCC 4.5581</strain>
    </source>
</reference>